<organism evidence="1 2">
    <name type="scientific">Nonomuraea mesophila</name>
    <dbReference type="NCBI Taxonomy" id="2530382"/>
    <lineage>
        <taxon>Bacteria</taxon>
        <taxon>Bacillati</taxon>
        <taxon>Actinomycetota</taxon>
        <taxon>Actinomycetes</taxon>
        <taxon>Streptosporangiales</taxon>
        <taxon>Streptosporangiaceae</taxon>
        <taxon>Nonomuraea</taxon>
    </lineage>
</organism>
<comment type="caution">
    <text evidence="1">The sequence shown here is derived from an EMBL/GenBank/DDBJ whole genome shotgun (WGS) entry which is preliminary data.</text>
</comment>
<protein>
    <submittedName>
        <fullName evidence="1">Uncharacterized protein</fullName>
    </submittedName>
</protein>
<keyword evidence="2" id="KW-1185">Reference proteome</keyword>
<sequence length="60" mass="6749">MISGPGRDVAYTRQVRDGHLHVVPSDARPLFAAGLLDERLFDVTQLLRWQYGDADRADIP</sequence>
<gene>
    <name evidence="1" type="ORF">E1295_06955</name>
</gene>
<accession>A0A4R5FVQ5</accession>
<evidence type="ECO:0000313" key="1">
    <source>
        <dbReference type="EMBL" id="TDE57702.1"/>
    </source>
</evidence>
<dbReference type="AlphaFoldDB" id="A0A4R5FVQ5"/>
<name>A0A4R5FVQ5_9ACTN</name>
<dbReference type="Proteomes" id="UP000295136">
    <property type="component" value="Unassembled WGS sequence"/>
</dbReference>
<reference evidence="1 2" key="1">
    <citation type="submission" date="2019-03" db="EMBL/GenBank/DDBJ databases">
        <title>Draft genome sequences of novel Actinobacteria.</title>
        <authorList>
            <person name="Sahin N."/>
            <person name="Ay H."/>
            <person name="Saygin H."/>
        </authorList>
    </citation>
    <scope>NUCLEOTIDE SEQUENCE [LARGE SCALE GENOMIC DNA]</scope>
    <source>
        <strain evidence="1 2">6K102</strain>
    </source>
</reference>
<dbReference type="RefSeq" id="WP_132628847.1">
    <property type="nucleotide sequence ID" value="NZ_SMLD01000012.1"/>
</dbReference>
<evidence type="ECO:0000313" key="2">
    <source>
        <dbReference type="Proteomes" id="UP000295136"/>
    </source>
</evidence>
<proteinExistence type="predicted"/>
<dbReference type="EMBL" id="SMLD01000012">
    <property type="protein sequence ID" value="TDE57702.1"/>
    <property type="molecule type" value="Genomic_DNA"/>
</dbReference>